<organism evidence="1 2">
    <name type="scientific">Nocardioides humilatus</name>
    <dbReference type="NCBI Taxonomy" id="2607660"/>
    <lineage>
        <taxon>Bacteria</taxon>
        <taxon>Bacillati</taxon>
        <taxon>Actinomycetota</taxon>
        <taxon>Actinomycetes</taxon>
        <taxon>Propionibacteriales</taxon>
        <taxon>Nocardioidaceae</taxon>
        <taxon>Nocardioides</taxon>
    </lineage>
</organism>
<dbReference type="RefSeq" id="WP_149726424.1">
    <property type="nucleotide sequence ID" value="NZ_VUJV01000001.1"/>
</dbReference>
<dbReference type="SUPFAM" id="SSF51735">
    <property type="entry name" value="NAD(P)-binding Rossmann-fold domains"/>
    <property type="match status" value="1"/>
</dbReference>
<dbReference type="InterPro" id="IPR036291">
    <property type="entry name" value="NAD(P)-bd_dom_sf"/>
</dbReference>
<dbReference type="Gene3D" id="3.40.50.720">
    <property type="entry name" value="NAD(P)-binding Rossmann-like Domain"/>
    <property type="match status" value="1"/>
</dbReference>
<dbReference type="AlphaFoldDB" id="A0A5B1LKG4"/>
<keyword evidence="2" id="KW-1185">Reference proteome</keyword>
<name>A0A5B1LKG4_9ACTN</name>
<gene>
    <name evidence="1" type="ORF">F0U44_01075</name>
</gene>
<evidence type="ECO:0000313" key="1">
    <source>
        <dbReference type="EMBL" id="KAA1420964.1"/>
    </source>
</evidence>
<reference evidence="1 2" key="2">
    <citation type="submission" date="2019-09" db="EMBL/GenBank/DDBJ databases">
        <authorList>
            <person name="Jin C."/>
        </authorList>
    </citation>
    <scope>NUCLEOTIDE SEQUENCE [LARGE SCALE GENOMIC DNA]</scope>
    <source>
        <strain evidence="1 2">BN130099</strain>
    </source>
</reference>
<sequence length="339" mass="36958">MTSHRATGPRERRLDKTLDRSIVLGYTNLGYLARRRRWGAAAPSGSLEGRRVLVTGAGSGLGEATALSLAARGATVHLLGRTTERVEPAMELERIRARVEAAGRPGRLHAEACDVSNLDEVRWFARRFMGRLDEDGSALDVLVHNAGTMPARRETSADGHELTIATHVLGPILMTELLRPVLRRSAHGARVVQVSSGGMYTQPLPVDDPDYVGSTYRGPVAYARSKRVQVELTPLLADRLAADGVAVHAMHPGWADTPGVASSLPVFRLLTRPLLRTAEQGADTIVWLAASEPPPPSGMFWHDRASRPFSYRDATTSTDAERAALWDWVFTSIGVERDH</sequence>
<dbReference type="PANTHER" id="PTHR44656">
    <property type="entry name" value="DEHYDROGENASE/REDUCTASE SDR FAMILY MEMBER 12"/>
    <property type="match status" value="1"/>
</dbReference>
<proteinExistence type="predicted"/>
<dbReference type="PRINTS" id="PR00081">
    <property type="entry name" value="GDHRDH"/>
</dbReference>
<dbReference type="Proteomes" id="UP000325003">
    <property type="component" value="Unassembled WGS sequence"/>
</dbReference>
<dbReference type="PANTHER" id="PTHR44656:SF7">
    <property type="entry name" value="DEHYDROGENASE_REDUCTASE SDR FAMILY MEMBER 12"/>
    <property type="match status" value="1"/>
</dbReference>
<comment type="caution">
    <text evidence="1">The sequence shown here is derived from an EMBL/GenBank/DDBJ whole genome shotgun (WGS) entry which is preliminary data.</text>
</comment>
<reference evidence="1 2" key="1">
    <citation type="submission" date="2019-09" db="EMBL/GenBank/DDBJ databases">
        <title>Nocardioides panacisoli sp. nov., isolated from the soil of a ginseng field.</title>
        <authorList>
            <person name="Cho C."/>
        </authorList>
    </citation>
    <scope>NUCLEOTIDE SEQUENCE [LARGE SCALE GENOMIC DNA]</scope>
    <source>
        <strain evidence="1 2">BN130099</strain>
    </source>
</reference>
<dbReference type="EMBL" id="VUJV01000001">
    <property type="protein sequence ID" value="KAA1420964.1"/>
    <property type="molecule type" value="Genomic_DNA"/>
</dbReference>
<evidence type="ECO:0000313" key="2">
    <source>
        <dbReference type="Proteomes" id="UP000325003"/>
    </source>
</evidence>
<dbReference type="Pfam" id="PF00106">
    <property type="entry name" value="adh_short"/>
    <property type="match status" value="1"/>
</dbReference>
<dbReference type="InterPro" id="IPR002347">
    <property type="entry name" value="SDR_fam"/>
</dbReference>
<protein>
    <submittedName>
        <fullName evidence="1">SDR family NAD(P)-dependent oxidoreductase</fullName>
    </submittedName>
</protein>
<accession>A0A5B1LKG4</accession>
<dbReference type="InterPro" id="IPR052992">
    <property type="entry name" value="SDR_member_12"/>
</dbReference>